<protein>
    <submittedName>
        <fullName evidence="1">Uncharacterized protein</fullName>
    </submittedName>
</protein>
<dbReference type="AlphaFoldDB" id="A0A7S2SL59"/>
<dbReference type="EMBL" id="HBHI01031123">
    <property type="protein sequence ID" value="CAD9703259.1"/>
    <property type="molecule type" value="Transcribed_RNA"/>
</dbReference>
<proteinExistence type="predicted"/>
<organism evidence="1">
    <name type="scientific">Eucampia antarctica</name>
    <dbReference type="NCBI Taxonomy" id="49252"/>
    <lineage>
        <taxon>Eukaryota</taxon>
        <taxon>Sar</taxon>
        <taxon>Stramenopiles</taxon>
        <taxon>Ochrophyta</taxon>
        <taxon>Bacillariophyta</taxon>
        <taxon>Mediophyceae</taxon>
        <taxon>Biddulphiophycidae</taxon>
        <taxon>Hemiaulales</taxon>
        <taxon>Hemiaulaceae</taxon>
        <taxon>Eucampia</taxon>
    </lineage>
</organism>
<sequence length="176" mass="19690">MGTVNAIKTMLERIGFTQAAVTLITGDRGVDSIDELEALSEEMANNLCRVIRRPGGTGDAETSDPGTKVSPRAEENLKLTIYYIKHQVRVFRDVVLGNITLSSIRKLINQRDTEKSHVDPETLPKIDACDWPKTIEAVEEYLRQFRGLNGVPLSYIVRKISCQRFSATILLLSTVR</sequence>
<evidence type="ECO:0000313" key="1">
    <source>
        <dbReference type="EMBL" id="CAD9703259.1"/>
    </source>
</evidence>
<reference evidence="1" key="1">
    <citation type="submission" date="2021-01" db="EMBL/GenBank/DDBJ databases">
        <authorList>
            <person name="Corre E."/>
            <person name="Pelletier E."/>
            <person name="Niang G."/>
            <person name="Scheremetjew M."/>
            <person name="Finn R."/>
            <person name="Kale V."/>
            <person name="Holt S."/>
            <person name="Cochrane G."/>
            <person name="Meng A."/>
            <person name="Brown T."/>
            <person name="Cohen L."/>
        </authorList>
    </citation>
    <scope>NUCLEOTIDE SEQUENCE</scope>
    <source>
        <strain evidence="1">CCMP1452</strain>
    </source>
</reference>
<name>A0A7S2SL59_9STRA</name>
<gene>
    <name evidence="1" type="ORF">EANT1437_LOCUS16025</name>
</gene>
<accession>A0A7S2SL59</accession>